<dbReference type="SUPFAM" id="SSF56672">
    <property type="entry name" value="DNA/RNA polymerases"/>
    <property type="match status" value="1"/>
</dbReference>
<evidence type="ECO:0000259" key="1">
    <source>
        <dbReference type="Pfam" id="PF07727"/>
    </source>
</evidence>
<evidence type="ECO:0000313" key="2">
    <source>
        <dbReference type="EMBL" id="WVZ87307.1"/>
    </source>
</evidence>
<reference evidence="2 3" key="1">
    <citation type="submission" date="2024-02" db="EMBL/GenBank/DDBJ databases">
        <title>High-quality chromosome-scale genome assembly of Pensacola bahiagrass (Paspalum notatum Flugge var. saurae).</title>
        <authorList>
            <person name="Vega J.M."/>
            <person name="Podio M."/>
            <person name="Orjuela J."/>
            <person name="Siena L.A."/>
            <person name="Pessino S.C."/>
            <person name="Combes M.C."/>
            <person name="Mariac C."/>
            <person name="Albertini E."/>
            <person name="Pupilli F."/>
            <person name="Ortiz J.P.A."/>
            <person name="Leblanc O."/>
        </authorList>
    </citation>
    <scope>NUCLEOTIDE SEQUENCE [LARGE SCALE GENOMIC DNA]</scope>
    <source>
        <strain evidence="2">R1</strain>
        <tissue evidence="2">Leaf</tissue>
    </source>
</reference>
<proteinExistence type="predicted"/>
<dbReference type="EMBL" id="CP144751">
    <property type="protein sequence ID" value="WVZ87307.1"/>
    <property type="molecule type" value="Genomic_DNA"/>
</dbReference>
<gene>
    <name evidence="2" type="ORF">U9M48_033964</name>
</gene>
<dbReference type="CDD" id="cd09272">
    <property type="entry name" value="RNase_HI_RT_Ty1"/>
    <property type="match status" value="1"/>
</dbReference>
<organism evidence="2 3">
    <name type="scientific">Paspalum notatum var. saurae</name>
    <dbReference type="NCBI Taxonomy" id="547442"/>
    <lineage>
        <taxon>Eukaryota</taxon>
        <taxon>Viridiplantae</taxon>
        <taxon>Streptophyta</taxon>
        <taxon>Embryophyta</taxon>
        <taxon>Tracheophyta</taxon>
        <taxon>Spermatophyta</taxon>
        <taxon>Magnoliopsida</taxon>
        <taxon>Liliopsida</taxon>
        <taxon>Poales</taxon>
        <taxon>Poaceae</taxon>
        <taxon>PACMAD clade</taxon>
        <taxon>Panicoideae</taxon>
        <taxon>Andropogonodae</taxon>
        <taxon>Paspaleae</taxon>
        <taxon>Paspalinae</taxon>
        <taxon>Paspalum</taxon>
    </lineage>
</organism>
<dbReference type="PANTHER" id="PTHR11439:SF461">
    <property type="entry name" value="OS10G0432200 PROTEIN"/>
    <property type="match status" value="1"/>
</dbReference>
<accession>A0AAQ3UBJ5</accession>
<dbReference type="InterPro" id="IPR043502">
    <property type="entry name" value="DNA/RNA_pol_sf"/>
</dbReference>
<keyword evidence="3" id="KW-1185">Reference proteome</keyword>
<dbReference type="Pfam" id="PF07727">
    <property type="entry name" value="RVT_2"/>
    <property type="match status" value="1"/>
</dbReference>
<feature type="domain" description="Reverse transcriptase Ty1/copia-type" evidence="1">
    <location>
        <begin position="24"/>
        <end position="203"/>
    </location>
</feature>
<name>A0AAQ3UBJ5_PASNO</name>
<dbReference type="Proteomes" id="UP001341281">
    <property type="component" value="Chromosome 07"/>
</dbReference>
<sequence length="441" mass="49734">MFIPSHASGSLSDIRLILWLVEHGRDYDETFAPVAHVTTVRTLLVVASIREWSISQLDVKNAFLNGGGLYATTPGYSIPKGMVCHLRRAWFQRFAYVVTAAGFSPSAHDPALFIHTSSRGRTLLLLYVDDMIITGDDSEYIAFLKARLSEQFLMSDLGHLRYFLGIEVSSTSEGLFLSQEKYIKELLDRASLTDHSTVETPMELYLHLHATDGEPLDDLTRYRHIVGSLVYLGVTHPDICYAVHILSQFVSAPTQIHYSHLLRVLRYLRGTISRRLFFPRCSSFQLQAYSDATWASDSLDRRSLSAYCIFLGGSLIAWKTKKQTTVSRSSTEAELRAMALVTAEVTWLWWLLEDFGVSVSVPTPLLSDTTGALSIARDPVKHELTVHIGVDAFYTWAQVQDEVITLRYVPSELQLADFLTKAQTQAQHRFYLSKLSFHDSP</sequence>
<dbReference type="PANTHER" id="PTHR11439">
    <property type="entry name" value="GAG-POL-RELATED RETROTRANSPOSON"/>
    <property type="match status" value="1"/>
</dbReference>
<dbReference type="AlphaFoldDB" id="A0AAQ3UBJ5"/>
<protein>
    <recommendedName>
        <fullName evidence="1">Reverse transcriptase Ty1/copia-type domain-containing protein</fullName>
    </recommendedName>
</protein>
<dbReference type="InterPro" id="IPR013103">
    <property type="entry name" value="RVT_2"/>
</dbReference>
<evidence type="ECO:0000313" key="3">
    <source>
        <dbReference type="Proteomes" id="UP001341281"/>
    </source>
</evidence>